<dbReference type="InterPro" id="IPR037099">
    <property type="entry name" value="Fum_R/Succ_DH_flav-like_C_sf"/>
</dbReference>
<dbReference type="InterPro" id="IPR027477">
    <property type="entry name" value="Succ_DH/fumarate_Rdtase_cat_sf"/>
</dbReference>
<evidence type="ECO:0000256" key="10">
    <source>
        <dbReference type="ARBA" id="ARBA00023002"/>
    </source>
</evidence>
<organism evidence="16 17">
    <name type="scientific">Poriferisphaera corsica</name>
    <dbReference type="NCBI Taxonomy" id="2528020"/>
    <lineage>
        <taxon>Bacteria</taxon>
        <taxon>Pseudomonadati</taxon>
        <taxon>Planctomycetota</taxon>
        <taxon>Phycisphaerae</taxon>
        <taxon>Phycisphaerales</taxon>
        <taxon>Phycisphaeraceae</taxon>
        <taxon>Poriferisphaera</taxon>
    </lineage>
</organism>
<dbReference type="GO" id="GO:0009055">
    <property type="term" value="F:electron transfer activity"/>
    <property type="evidence" value="ECO:0007669"/>
    <property type="project" value="TreeGrafter"/>
</dbReference>
<dbReference type="InterPro" id="IPR036188">
    <property type="entry name" value="FAD/NAD-bd_sf"/>
</dbReference>
<evidence type="ECO:0000313" key="17">
    <source>
        <dbReference type="Proteomes" id="UP000317369"/>
    </source>
</evidence>
<keyword evidence="7" id="KW-0285">Flavoprotein</keyword>
<comment type="similarity">
    <text evidence="3">Belongs to the FAD-dependent oxidoreductase 2 family. FRD/SDH subfamily.</text>
</comment>
<dbReference type="EMBL" id="CP036425">
    <property type="protein sequence ID" value="QDU34227.1"/>
    <property type="molecule type" value="Genomic_DNA"/>
</dbReference>
<feature type="domain" description="FAD-dependent oxidoreductase 2 FAD-binding" evidence="14">
    <location>
        <begin position="7"/>
        <end position="429"/>
    </location>
</feature>
<comment type="cofactor">
    <cofactor evidence="1">
        <name>FAD</name>
        <dbReference type="ChEBI" id="CHEBI:57692"/>
    </cofactor>
</comment>
<feature type="domain" description="Fumarate reductase/succinate dehydrogenase flavoprotein-like C-terminal" evidence="15">
    <location>
        <begin position="489"/>
        <end position="616"/>
    </location>
</feature>
<dbReference type="EC" id="1.3.5.1" evidence="4"/>
<gene>
    <name evidence="16" type="primary">frdA</name>
    <name evidence="16" type="ORF">KS4_22920</name>
</gene>
<dbReference type="InterPro" id="IPR003953">
    <property type="entry name" value="FAD-dep_OxRdtase_2_FAD-bd"/>
</dbReference>
<evidence type="ECO:0000256" key="5">
    <source>
        <dbReference type="ARBA" id="ARBA00022448"/>
    </source>
</evidence>
<evidence type="ECO:0000256" key="2">
    <source>
        <dbReference type="ARBA" id="ARBA00004515"/>
    </source>
</evidence>
<dbReference type="RefSeq" id="WP_145077902.1">
    <property type="nucleotide sequence ID" value="NZ_CP036425.1"/>
</dbReference>
<dbReference type="SUPFAM" id="SSF46977">
    <property type="entry name" value="Succinate dehydrogenase/fumarate reductase flavoprotein C-terminal domain"/>
    <property type="match status" value="1"/>
</dbReference>
<evidence type="ECO:0000256" key="4">
    <source>
        <dbReference type="ARBA" id="ARBA00012792"/>
    </source>
</evidence>
<dbReference type="PRINTS" id="PR00368">
    <property type="entry name" value="FADPNR"/>
</dbReference>
<evidence type="ECO:0000259" key="15">
    <source>
        <dbReference type="Pfam" id="PF02910"/>
    </source>
</evidence>
<dbReference type="GO" id="GO:0005886">
    <property type="term" value="C:plasma membrane"/>
    <property type="evidence" value="ECO:0007669"/>
    <property type="project" value="UniProtKB-SubCell"/>
</dbReference>
<comment type="subcellular location">
    <subcellularLocation>
        <location evidence="2">Cell inner membrane</location>
        <topology evidence="2">Peripheral membrane protein</topology>
        <orientation evidence="2">Cytoplasmic side</orientation>
    </subcellularLocation>
</comment>
<sequence length="618" mass="69577">MSDHPRVIVVGGGLAGLAATVRIAEQGVPVDLFSMVPVKRSHSVCAQGGINACNEVARQQGYSEWQHMDETLYGGDFLNHQPPVYEMTHWAPKIIDLLDRMGVPFNRTAEGFRDLRLFGGSLFKRTHFSGASTGQQLLYALDEQTRRYEDKGLVENYEFWEFLWPVLDENGVCKGIIAQDQRTMEMKAFRADAVVMATGGCGVVYGKSTMSVICTGAAAARCYEAGVKLGNPEMIQVHPTAIPGEDKCRLMSESARGEGGRVWVPRKKGDDRKPTDIPEEERWYFLEERYPKYGNLVPRDIATREIFSVCEEGYGVGGGRMAYLDITHLPIETKDKLAAILEIYEKFTGDDPRFVPMKIFPAVHYSMGGLYTEYEAEERLPVPGDKLDKVWGMKDGDPKNMMTNVEGLYAFGEVNYQYHGATRLGANALLSCIFDGLFCGSSVANYVKACEDKAADKPEALYQKFLDQEKAKIDKLINMNGKFNPYEIHARLGDEMTASCTVVKNEERMLQCYEALKEMKAQYKDIKLSDTGDYTNANLVFSRALGDMIVYAEAILLASIERKESRGSHFRSDFPDRIDDPFHKTAVCSYDVENDKPILEWEDVPLHMVELRKRDYSK</sequence>
<evidence type="ECO:0000256" key="12">
    <source>
        <dbReference type="ARBA" id="ARBA00049220"/>
    </source>
</evidence>
<dbReference type="Gene3D" id="3.90.700.10">
    <property type="entry name" value="Succinate dehydrogenase/fumarate reductase flavoprotein, catalytic domain"/>
    <property type="match status" value="1"/>
</dbReference>
<evidence type="ECO:0000256" key="13">
    <source>
        <dbReference type="PIRSR" id="PIRSR000171-1"/>
    </source>
</evidence>
<dbReference type="InterPro" id="IPR003952">
    <property type="entry name" value="FRD_SDH_FAD_BS"/>
</dbReference>
<dbReference type="SUPFAM" id="SSF51905">
    <property type="entry name" value="FAD/NAD(P)-binding domain"/>
    <property type="match status" value="1"/>
</dbReference>
<evidence type="ECO:0000256" key="9">
    <source>
        <dbReference type="ARBA" id="ARBA00022982"/>
    </source>
</evidence>
<evidence type="ECO:0000256" key="6">
    <source>
        <dbReference type="ARBA" id="ARBA00022475"/>
    </source>
</evidence>
<dbReference type="FunFam" id="3.50.50.60:FF:000009">
    <property type="entry name" value="Succinate dehydrogenase flavoprotein subunit"/>
    <property type="match status" value="1"/>
</dbReference>
<accession>A0A517YVH0</accession>
<evidence type="ECO:0000256" key="1">
    <source>
        <dbReference type="ARBA" id="ARBA00001974"/>
    </source>
</evidence>
<dbReference type="Pfam" id="PF00890">
    <property type="entry name" value="FAD_binding_2"/>
    <property type="match status" value="1"/>
</dbReference>
<dbReference type="PANTHER" id="PTHR11632:SF53">
    <property type="entry name" value="SUCCINATE DEHYDROGENASE FLAVOPROTEIN SUBUNIT"/>
    <property type="match status" value="1"/>
</dbReference>
<dbReference type="InterPro" id="IPR030664">
    <property type="entry name" value="SdhA/FrdA/AprA"/>
</dbReference>
<evidence type="ECO:0000259" key="14">
    <source>
        <dbReference type="Pfam" id="PF00890"/>
    </source>
</evidence>
<keyword evidence="6" id="KW-1003">Cell membrane</keyword>
<keyword evidence="10 16" id="KW-0560">Oxidoreductase</keyword>
<dbReference type="NCBIfam" id="NF006392">
    <property type="entry name" value="PRK08641.1"/>
    <property type="match status" value="1"/>
</dbReference>
<dbReference type="Gene3D" id="3.50.50.60">
    <property type="entry name" value="FAD/NAD(P)-binding domain"/>
    <property type="match status" value="1"/>
</dbReference>
<dbReference type="InterPro" id="IPR015939">
    <property type="entry name" value="Fum_Rdtase/Succ_DH_flav-like_C"/>
</dbReference>
<proteinExistence type="inferred from homology"/>
<dbReference type="GO" id="GO:0008177">
    <property type="term" value="F:succinate dehydrogenase (quinone) activity"/>
    <property type="evidence" value="ECO:0007669"/>
    <property type="project" value="UniProtKB-EC"/>
</dbReference>
<protein>
    <recommendedName>
        <fullName evidence="4">succinate dehydrogenase</fullName>
        <ecNumber evidence="4">1.3.5.1</ecNumber>
    </recommendedName>
</protein>
<name>A0A517YVH0_9BACT</name>
<dbReference type="GO" id="GO:0050660">
    <property type="term" value="F:flavin adenine dinucleotide binding"/>
    <property type="evidence" value="ECO:0007669"/>
    <property type="project" value="TreeGrafter"/>
</dbReference>
<dbReference type="Proteomes" id="UP000317369">
    <property type="component" value="Chromosome"/>
</dbReference>
<evidence type="ECO:0000256" key="8">
    <source>
        <dbReference type="ARBA" id="ARBA00022827"/>
    </source>
</evidence>
<dbReference type="PANTHER" id="PTHR11632">
    <property type="entry name" value="SUCCINATE DEHYDROGENASE 2 FLAVOPROTEIN SUBUNIT"/>
    <property type="match status" value="1"/>
</dbReference>
<dbReference type="Gene3D" id="1.20.58.100">
    <property type="entry name" value="Fumarate reductase/succinate dehydrogenase flavoprotein-like, C-terminal domain"/>
    <property type="match status" value="1"/>
</dbReference>
<keyword evidence="17" id="KW-1185">Reference proteome</keyword>
<evidence type="ECO:0000313" key="16">
    <source>
        <dbReference type="EMBL" id="QDU34227.1"/>
    </source>
</evidence>
<dbReference type="GO" id="GO:0009061">
    <property type="term" value="P:anaerobic respiration"/>
    <property type="evidence" value="ECO:0007669"/>
    <property type="project" value="TreeGrafter"/>
</dbReference>
<dbReference type="PIRSF" id="PIRSF000171">
    <property type="entry name" value="SDHA_APRA_LASPO"/>
    <property type="match status" value="1"/>
</dbReference>
<dbReference type="PROSITE" id="PS00504">
    <property type="entry name" value="FRD_SDH_FAD_BINDING"/>
    <property type="match status" value="1"/>
</dbReference>
<dbReference type="SUPFAM" id="SSF56425">
    <property type="entry name" value="Succinate dehydrogenase/fumarate reductase flavoprotein, catalytic domain"/>
    <property type="match status" value="1"/>
</dbReference>
<keyword evidence="8" id="KW-0274">FAD</keyword>
<keyword evidence="5" id="KW-0813">Transport</keyword>
<dbReference type="AlphaFoldDB" id="A0A517YVH0"/>
<feature type="active site" description="Proton acceptor" evidence="13">
    <location>
        <position position="299"/>
    </location>
</feature>
<comment type="catalytic activity">
    <reaction evidence="12">
        <text>a quinone + succinate = fumarate + a quinol</text>
        <dbReference type="Rhea" id="RHEA:40523"/>
        <dbReference type="ChEBI" id="CHEBI:24646"/>
        <dbReference type="ChEBI" id="CHEBI:29806"/>
        <dbReference type="ChEBI" id="CHEBI:30031"/>
        <dbReference type="ChEBI" id="CHEBI:132124"/>
        <dbReference type="EC" id="1.3.5.1"/>
    </reaction>
</comment>
<reference evidence="16 17" key="1">
    <citation type="submission" date="2019-02" db="EMBL/GenBank/DDBJ databases">
        <title>Deep-cultivation of Planctomycetes and their phenomic and genomic characterization uncovers novel biology.</title>
        <authorList>
            <person name="Wiegand S."/>
            <person name="Jogler M."/>
            <person name="Boedeker C."/>
            <person name="Pinto D."/>
            <person name="Vollmers J."/>
            <person name="Rivas-Marin E."/>
            <person name="Kohn T."/>
            <person name="Peeters S.H."/>
            <person name="Heuer A."/>
            <person name="Rast P."/>
            <person name="Oberbeckmann S."/>
            <person name="Bunk B."/>
            <person name="Jeske O."/>
            <person name="Meyerdierks A."/>
            <person name="Storesund J.E."/>
            <person name="Kallscheuer N."/>
            <person name="Luecker S."/>
            <person name="Lage O.M."/>
            <person name="Pohl T."/>
            <person name="Merkel B.J."/>
            <person name="Hornburger P."/>
            <person name="Mueller R.-W."/>
            <person name="Bruemmer F."/>
            <person name="Labrenz M."/>
            <person name="Spormann A.M."/>
            <person name="Op den Camp H."/>
            <person name="Overmann J."/>
            <person name="Amann R."/>
            <person name="Jetten M.S.M."/>
            <person name="Mascher T."/>
            <person name="Medema M.H."/>
            <person name="Devos D.P."/>
            <person name="Kaster A.-K."/>
            <person name="Ovreas L."/>
            <person name="Rohde M."/>
            <person name="Galperin M.Y."/>
            <person name="Jogler C."/>
        </authorList>
    </citation>
    <scope>NUCLEOTIDE SEQUENCE [LARGE SCALE GENOMIC DNA]</scope>
    <source>
        <strain evidence="16 17">KS4</strain>
    </source>
</reference>
<dbReference type="OrthoDB" id="9806724at2"/>
<evidence type="ECO:0000256" key="3">
    <source>
        <dbReference type="ARBA" id="ARBA00008040"/>
    </source>
</evidence>
<evidence type="ECO:0000256" key="11">
    <source>
        <dbReference type="ARBA" id="ARBA00023136"/>
    </source>
</evidence>
<dbReference type="KEGG" id="pcor:KS4_22920"/>
<keyword evidence="9" id="KW-0249">Electron transport</keyword>
<dbReference type="Pfam" id="PF02910">
    <property type="entry name" value="Succ_DH_flav_C"/>
    <property type="match status" value="1"/>
</dbReference>
<evidence type="ECO:0000256" key="7">
    <source>
        <dbReference type="ARBA" id="ARBA00022630"/>
    </source>
</evidence>
<keyword evidence="11" id="KW-0472">Membrane</keyword>